<dbReference type="EMBL" id="ADZX01000380">
    <property type="protein sequence ID" value="EFK96922.1"/>
    <property type="molecule type" value="Genomic_DNA"/>
</dbReference>
<gene>
    <name evidence="1" type="ORF">LDC_1034</name>
</gene>
<comment type="caution">
    <text evidence="1">The sequence shown here is derived from an EMBL/GenBank/DDBJ whole genome shotgun (WGS) entry which is preliminary data.</text>
</comment>
<proteinExistence type="predicted"/>
<name>D9PHN2_9ZZZZ</name>
<protein>
    <submittedName>
        <fullName evidence="1">Uncharacterized protein</fullName>
    </submittedName>
</protein>
<accession>D9PHN2</accession>
<reference evidence="1" key="2">
    <citation type="journal article" date="2011" name="Microb. Ecol.">
        <title>Taxonomic and Functional Metagenomic Profiling of the Microbial Community in the Anoxic Sediment of a Sub-saline Shallow Lake (Laguna de Carrizo, Central Spain).</title>
        <authorList>
            <person name="Ferrer M."/>
            <person name="Guazzaroni M.E."/>
            <person name="Richter M."/>
            <person name="Garcia-Salamanca A."/>
            <person name="Yarza P."/>
            <person name="Suarez-Suarez A."/>
            <person name="Solano J."/>
            <person name="Alcaide M."/>
            <person name="van Dillewijn P."/>
            <person name="Molina-Henares M.A."/>
            <person name="Lopez-Cortes N."/>
            <person name="Al-Ramahi Y."/>
            <person name="Guerrero C."/>
            <person name="Acosta A."/>
            <person name="de Eugenio L.I."/>
            <person name="Martinez V."/>
            <person name="Marques S."/>
            <person name="Rojo F."/>
            <person name="Santero E."/>
            <person name="Genilloud O."/>
            <person name="Perez-Perez J."/>
            <person name="Rossello-Mora R."/>
            <person name="Ramos J.L."/>
        </authorList>
    </citation>
    <scope>NUCLEOTIDE SEQUENCE</scope>
</reference>
<sequence length="83" mass="9466">MLFETLVAMFLDFTNTTVAGFPACRAVKRRLQLRHFRIRLSPMVAVFRKPLGRVSVLPQYGHFTGLPRAMFSTSFLIPGHETI</sequence>
<reference evidence="1" key="1">
    <citation type="submission" date="2010-07" db="EMBL/GenBank/DDBJ databases">
        <authorList>
            <consortium name="CONSOLIDER consortium CSD2007-00005"/>
            <person name="Guazzaroni M.-E."/>
            <person name="Richter M."/>
            <person name="Garcia-Salamanca A."/>
            <person name="Yarza P."/>
            <person name="Ferrer M."/>
        </authorList>
    </citation>
    <scope>NUCLEOTIDE SEQUENCE</scope>
</reference>
<dbReference type="AlphaFoldDB" id="D9PHN2"/>
<evidence type="ECO:0000313" key="1">
    <source>
        <dbReference type="EMBL" id="EFK96922.1"/>
    </source>
</evidence>
<organism evidence="1">
    <name type="scientific">sediment metagenome</name>
    <dbReference type="NCBI Taxonomy" id="749907"/>
    <lineage>
        <taxon>unclassified sequences</taxon>
        <taxon>metagenomes</taxon>
        <taxon>ecological metagenomes</taxon>
    </lineage>
</organism>